<organism evidence="3 4">
    <name type="scientific">Dokdonella fugitiva</name>
    <dbReference type="NCBI Taxonomy" id="328517"/>
    <lineage>
        <taxon>Bacteria</taxon>
        <taxon>Pseudomonadati</taxon>
        <taxon>Pseudomonadota</taxon>
        <taxon>Gammaproteobacteria</taxon>
        <taxon>Lysobacterales</taxon>
        <taxon>Rhodanobacteraceae</taxon>
        <taxon>Dokdonella</taxon>
    </lineage>
</organism>
<dbReference type="Gene3D" id="3.30.70.1060">
    <property type="entry name" value="Dimeric alpha+beta barrel"/>
    <property type="match status" value="1"/>
</dbReference>
<dbReference type="InterPro" id="IPR005545">
    <property type="entry name" value="YCII"/>
</dbReference>
<evidence type="ECO:0000313" key="4">
    <source>
        <dbReference type="Proteomes" id="UP000294862"/>
    </source>
</evidence>
<dbReference type="AlphaFoldDB" id="A0A4V2S2D2"/>
<dbReference type="SUPFAM" id="SSF54909">
    <property type="entry name" value="Dimeric alpha+beta barrel"/>
    <property type="match status" value="1"/>
</dbReference>
<proteinExistence type="inferred from homology"/>
<dbReference type="Pfam" id="PF03795">
    <property type="entry name" value="YCII"/>
    <property type="match status" value="1"/>
</dbReference>
<comment type="caution">
    <text evidence="3">The sequence shown here is derived from an EMBL/GenBank/DDBJ whole genome shotgun (WGS) entry which is preliminary data.</text>
</comment>
<sequence>MQYLLMLYASEGGWNQLSPAEQQAGIAAYTAYTEALAKAGALVGANRLQDSDTATTVRLVDGKPVVQDGPYAEAREQIGGYYLIEAPDLDAALAWAARCPGASHGTIEVRPVWHK</sequence>
<protein>
    <recommendedName>
        <fullName evidence="2">YCII-related domain-containing protein</fullName>
    </recommendedName>
</protein>
<comment type="similarity">
    <text evidence="1">Belongs to the YciI family.</text>
</comment>
<dbReference type="OrthoDB" id="9807535at2"/>
<dbReference type="PANTHER" id="PTHR35174:SF3">
    <property type="entry name" value="BLL7171 PROTEIN"/>
    <property type="match status" value="1"/>
</dbReference>
<name>A0A4V2S2D2_9GAMM</name>
<evidence type="ECO:0000256" key="1">
    <source>
        <dbReference type="ARBA" id="ARBA00007689"/>
    </source>
</evidence>
<dbReference type="Proteomes" id="UP000294862">
    <property type="component" value="Unassembled WGS sequence"/>
</dbReference>
<evidence type="ECO:0000259" key="2">
    <source>
        <dbReference type="Pfam" id="PF03795"/>
    </source>
</evidence>
<dbReference type="InterPro" id="IPR011008">
    <property type="entry name" value="Dimeric_a/b-barrel"/>
</dbReference>
<dbReference type="EMBL" id="SLWQ01000006">
    <property type="protein sequence ID" value="TCO39960.1"/>
    <property type="molecule type" value="Genomic_DNA"/>
</dbReference>
<dbReference type="RefSeq" id="WP_131998496.1">
    <property type="nucleotide sequence ID" value="NZ_JACGXM010000007.1"/>
</dbReference>
<keyword evidence="4" id="KW-1185">Reference proteome</keyword>
<gene>
    <name evidence="3" type="ORF">EV148_106115</name>
</gene>
<accession>A0A4V2S2D2</accession>
<evidence type="ECO:0000313" key="3">
    <source>
        <dbReference type="EMBL" id="TCO39960.1"/>
    </source>
</evidence>
<dbReference type="PANTHER" id="PTHR35174">
    <property type="entry name" value="BLL7171 PROTEIN-RELATED"/>
    <property type="match status" value="1"/>
</dbReference>
<reference evidence="3 4" key="1">
    <citation type="journal article" date="2015" name="Stand. Genomic Sci.">
        <title>Genomic Encyclopedia of Bacterial and Archaeal Type Strains, Phase III: the genomes of soil and plant-associated and newly described type strains.</title>
        <authorList>
            <person name="Whitman W.B."/>
            <person name="Woyke T."/>
            <person name="Klenk H.P."/>
            <person name="Zhou Y."/>
            <person name="Lilburn T.G."/>
            <person name="Beck B.J."/>
            <person name="De Vos P."/>
            <person name="Vandamme P."/>
            <person name="Eisen J.A."/>
            <person name="Garrity G."/>
            <person name="Hugenholtz P."/>
            <person name="Kyrpides N.C."/>
        </authorList>
    </citation>
    <scope>NUCLEOTIDE SEQUENCE [LARGE SCALE GENOMIC DNA]</scope>
    <source>
        <strain evidence="3 4">A3</strain>
    </source>
</reference>
<feature type="domain" description="YCII-related" evidence="2">
    <location>
        <begin position="1"/>
        <end position="113"/>
    </location>
</feature>